<keyword evidence="7" id="KW-1185">Reference proteome</keyword>
<dbReference type="SUPFAM" id="SSF47413">
    <property type="entry name" value="lambda repressor-like DNA-binding domains"/>
    <property type="match status" value="1"/>
</dbReference>
<organism evidence="6 7">
    <name type="scientific">Embleya hyalina</name>
    <dbReference type="NCBI Taxonomy" id="516124"/>
    <lineage>
        <taxon>Bacteria</taxon>
        <taxon>Bacillati</taxon>
        <taxon>Actinomycetota</taxon>
        <taxon>Actinomycetes</taxon>
        <taxon>Kitasatosporales</taxon>
        <taxon>Streptomycetaceae</taxon>
        <taxon>Embleya</taxon>
    </lineage>
</organism>
<dbReference type="InterPro" id="IPR000843">
    <property type="entry name" value="HTH_LacI"/>
</dbReference>
<sequence>MTLGRSPGKARSRVGAGPFRRIGAPVRPAPGGRADTGAIGRPSAGFTPRLGHNRPMSTPRRPPTGADVARAAGVSRATVSYAMNDVQDARIPEETRRRVREVAADLGYEPRSDARSLRRGRTDLVIVPTYVVPFGQLIQRFLDGLARELHGLGHTLVIHGNPAAHGIEAAKAWGALNPTVVLVLPERMSAEGVEYLTARGTAVVALGHSAVPVALSLRIDHAAAGACAAEHLIAGGRRDFAVVVPREPGLIEIGRERLAGFRAFAEAAGGTVRVVEMAENAAEATRIVGEWRAGDRPDGVYGYNDEYAALLLGALADAGLDVPGRLAVVGTDDLALCEMVRPRLTSVAFEEVIPMRAVAAAIVAAGEGAVAGELTLWRMAMRVRESS</sequence>
<evidence type="ECO:0000313" key="7">
    <source>
        <dbReference type="Proteomes" id="UP000286931"/>
    </source>
</evidence>
<accession>A0A401Z241</accession>
<dbReference type="CDD" id="cd01392">
    <property type="entry name" value="HTH_LacI"/>
    <property type="match status" value="1"/>
</dbReference>
<comment type="caution">
    <text evidence="6">The sequence shown here is derived from an EMBL/GenBank/DDBJ whole genome shotgun (WGS) entry which is preliminary data.</text>
</comment>
<dbReference type="GO" id="GO:0000976">
    <property type="term" value="F:transcription cis-regulatory region binding"/>
    <property type="evidence" value="ECO:0007669"/>
    <property type="project" value="TreeGrafter"/>
</dbReference>
<dbReference type="InterPro" id="IPR010982">
    <property type="entry name" value="Lambda_DNA-bd_dom_sf"/>
</dbReference>
<evidence type="ECO:0000256" key="1">
    <source>
        <dbReference type="ARBA" id="ARBA00023015"/>
    </source>
</evidence>
<dbReference type="PANTHER" id="PTHR30146">
    <property type="entry name" value="LACI-RELATED TRANSCRIPTIONAL REPRESSOR"/>
    <property type="match status" value="1"/>
</dbReference>
<dbReference type="SMART" id="SM00354">
    <property type="entry name" value="HTH_LACI"/>
    <property type="match status" value="1"/>
</dbReference>
<evidence type="ECO:0000256" key="4">
    <source>
        <dbReference type="SAM" id="MobiDB-lite"/>
    </source>
</evidence>
<dbReference type="EMBL" id="BIFH01000043">
    <property type="protein sequence ID" value="GCE00953.1"/>
    <property type="molecule type" value="Genomic_DNA"/>
</dbReference>
<evidence type="ECO:0000259" key="5">
    <source>
        <dbReference type="PROSITE" id="PS50932"/>
    </source>
</evidence>
<dbReference type="InterPro" id="IPR028082">
    <property type="entry name" value="Peripla_BP_I"/>
</dbReference>
<dbReference type="PANTHER" id="PTHR30146:SF153">
    <property type="entry name" value="LACTOSE OPERON REPRESSOR"/>
    <property type="match status" value="1"/>
</dbReference>
<gene>
    <name evidence="6" type="ORF">EHYA_08682</name>
</gene>
<proteinExistence type="predicted"/>
<dbReference type="Pfam" id="PF00356">
    <property type="entry name" value="LacI"/>
    <property type="match status" value="1"/>
</dbReference>
<evidence type="ECO:0000256" key="2">
    <source>
        <dbReference type="ARBA" id="ARBA00023125"/>
    </source>
</evidence>
<dbReference type="InterPro" id="IPR046335">
    <property type="entry name" value="LacI/GalR-like_sensor"/>
</dbReference>
<evidence type="ECO:0000313" key="6">
    <source>
        <dbReference type="EMBL" id="GCE00953.1"/>
    </source>
</evidence>
<keyword evidence="1" id="KW-0805">Transcription regulation</keyword>
<reference evidence="6 7" key="1">
    <citation type="submission" date="2018-12" db="EMBL/GenBank/DDBJ databases">
        <title>Draft genome sequence of Embleya hyalina NBRC 13850T.</title>
        <authorList>
            <person name="Komaki H."/>
            <person name="Hosoyama A."/>
            <person name="Kimura A."/>
            <person name="Ichikawa N."/>
            <person name="Tamura T."/>
        </authorList>
    </citation>
    <scope>NUCLEOTIDE SEQUENCE [LARGE SCALE GENOMIC DNA]</scope>
    <source>
        <strain evidence="6 7">NBRC 13850</strain>
    </source>
</reference>
<protein>
    <submittedName>
        <fullName evidence="6">LacI family transcriptional regulator</fullName>
    </submittedName>
</protein>
<dbReference type="Proteomes" id="UP000286931">
    <property type="component" value="Unassembled WGS sequence"/>
</dbReference>
<dbReference type="SUPFAM" id="SSF53822">
    <property type="entry name" value="Periplasmic binding protein-like I"/>
    <property type="match status" value="1"/>
</dbReference>
<dbReference type="GO" id="GO:0003700">
    <property type="term" value="F:DNA-binding transcription factor activity"/>
    <property type="evidence" value="ECO:0007669"/>
    <property type="project" value="TreeGrafter"/>
</dbReference>
<feature type="domain" description="HTH lacI-type" evidence="5">
    <location>
        <begin position="63"/>
        <end position="119"/>
    </location>
</feature>
<dbReference type="AlphaFoldDB" id="A0A401Z241"/>
<name>A0A401Z241_9ACTN</name>
<dbReference type="Gene3D" id="1.10.260.40">
    <property type="entry name" value="lambda repressor-like DNA-binding domains"/>
    <property type="match status" value="1"/>
</dbReference>
<keyword evidence="2" id="KW-0238">DNA-binding</keyword>
<dbReference type="PROSITE" id="PS50932">
    <property type="entry name" value="HTH_LACI_2"/>
    <property type="match status" value="1"/>
</dbReference>
<evidence type="ECO:0000256" key="3">
    <source>
        <dbReference type="ARBA" id="ARBA00023163"/>
    </source>
</evidence>
<dbReference type="Pfam" id="PF13377">
    <property type="entry name" value="Peripla_BP_3"/>
    <property type="match status" value="1"/>
</dbReference>
<dbReference type="Gene3D" id="3.40.50.2300">
    <property type="match status" value="2"/>
</dbReference>
<feature type="region of interest" description="Disordered" evidence="4">
    <location>
        <begin position="1"/>
        <end position="66"/>
    </location>
</feature>
<keyword evidence="3" id="KW-0804">Transcription</keyword>